<dbReference type="EMBL" id="CP168151">
    <property type="protein sequence ID" value="XFD40049.1"/>
    <property type="molecule type" value="Genomic_DNA"/>
</dbReference>
<reference evidence="1" key="1">
    <citation type="submission" date="2024-08" db="EMBL/GenBank/DDBJ databases">
        <title>Lentilactobacillus sp. nov., isolated from tree bark.</title>
        <authorList>
            <person name="Phuengjayaem S."/>
            <person name="Tanasupawat S."/>
        </authorList>
    </citation>
    <scope>NUCLEOTIDE SEQUENCE</scope>
    <source>
        <strain evidence="1">SPB1-3</strain>
    </source>
</reference>
<gene>
    <name evidence="1" type="ORF">O0236_001700</name>
</gene>
<sequence length="193" mass="20752">MTNKKKSPWTLHNIILVALIAIFSGIIFWGAGFLYTALTVALTPIGIAPFANDILMGLWTMAGPLTGYLIKTFGSAFLGEFLGSAVEVFLGGQWGAGAFISGIVQGVGSELGFALTGYKKYGWLGLNLSILTTVVITFAWDIIKNGYGHYAPLMIIGLFITRYISTFIFGGLLTKAITNMLDRSHISVSTNNN</sequence>
<evidence type="ECO:0000313" key="1">
    <source>
        <dbReference type="EMBL" id="XFD40049.1"/>
    </source>
</evidence>
<organism evidence="1 2">
    <name type="scientific">Lentilactobacillus terminaliae</name>
    <dbReference type="NCBI Taxonomy" id="3003483"/>
    <lineage>
        <taxon>Bacteria</taxon>
        <taxon>Bacillati</taxon>
        <taxon>Bacillota</taxon>
        <taxon>Bacilli</taxon>
        <taxon>Lactobacillales</taxon>
        <taxon>Lactobacillaceae</taxon>
        <taxon>Lentilactobacillus</taxon>
    </lineage>
</organism>
<protein>
    <submittedName>
        <fullName evidence="1">ECF transporter S component</fullName>
    </submittedName>
</protein>
<evidence type="ECO:0000313" key="2">
    <source>
        <dbReference type="Proteomes" id="UP001149860"/>
    </source>
</evidence>
<name>A0ACD5DF76_9LACO</name>
<keyword evidence="2" id="KW-1185">Reference proteome</keyword>
<proteinExistence type="predicted"/>
<dbReference type="Proteomes" id="UP001149860">
    <property type="component" value="Chromosome"/>
</dbReference>
<accession>A0ACD5DF76</accession>